<reference evidence="1" key="1">
    <citation type="journal article" date="2014" name="Front. Microbiol.">
        <title>High frequency of phylogenetically diverse reductive dehalogenase-homologous genes in deep subseafloor sedimentary metagenomes.</title>
        <authorList>
            <person name="Kawai M."/>
            <person name="Futagami T."/>
            <person name="Toyoda A."/>
            <person name="Takaki Y."/>
            <person name="Nishi S."/>
            <person name="Hori S."/>
            <person name="Arai W."/>
            <person name="Tsubouchi T."/>
            <person name="Morono Y."/>
            <person name="Uchiyama I."/>
            <person name="Ito T."/>
            <person name="Fujiyama A."/>
            <person name="Inagaki F."/>
            <person name="Takami H."/>
        </authorList>
    </citation>
    <scope>NUCLEOTIDE SEQUENCE</scope>
    <source>
        <strain evidence="1">Expedition CK06-06</strain>
    </source>
</reference>
<feature type="non-terminal residue" evidence="1">
    <location>
        <position position="251"/>
    </location>
</feature>
<accession>X1S6C4</accession>
<dbReference type="Pfam" id="PF18897">
    <property type="entry name" value="Gp3-like"/>
    <property type="match status" value="1"/>
</dbReference>
<dbReference type="EMBL" id="BARW01001747">
    <property type="protein sequence ID" value="GAI63374.1"/>
    <property type="molecule type" value="Genomic_DNA"/>
</dbReference>
<proteinExistence type="predicted"/>
<evidence type="ECO:0000313" key="1">
    <source>
        <dbReference type="EMBL" id="GAI63374.1"/>
    </source>
</evidence>
<protein>
    <submittedName>
        <fullName evidence="1">Uncharacterized protein</fullName>
    </submittedName>
</protein>
<name>X1S6C4_9ZZZZ</name>
<gene>
    <name evidence="1" type="ORF">S12H4_05330</name>
</gene>
<sequence>MSPIKGVSEIRRLPRLGKIRLGIKVEPPDKNPYPRATDFFVVPDEIKEYVGDKPKGLSIMFPVDDPEVFAPQFLKCYSFTQGLICRGDGVKAVRKVDVDTGDIASHVTREWAFKEITCGPESCPQAVGDPEFGIKPQCRRVMNLLFVLPTVPGLGVWQLDTSSFYSIVNVNSCLDVIRGLCGRIYGIPLTLSLEPREVTPPGIKKKTVHVLHVRSNLKLSDLQKIATRPAARALMPAVEEEEAPEDLFPEQ</sequence>
<dbReference type="InterPro" id="IPR043991">
    <property type="entry name" value="Gp3-like"/>
</dbReference>
<dbReference type="AlphaFoldDB" id="X1S6C4"/>
<comment type="caution">
    <text evidence="1">The sequence shown here is derived from an EMBL/GenBank/DDBJ whole genome shotgun (WGS) entry which is preliminary data.</text>
</comment>
<organism evidence="1">
    <name type="scientific">marine sediment metagenome</name>
    <dbReference type="NCBI Taxonomy" id="412755"/>
    <lineage>
        <taxon>unclassified sequences</taxon>
        <taxon>metagenomes</taxon>
        <taxon>ecological metagenomes</taxon>
    </lineage>
</organism>